<keyword evidence="1" id="KW-0812">Transmembrane</keyword>
<feature type="chain" id="PRO_5016440467" evidence="2">
    <location>
        <begin position="20"/>
        <end position="74"/>
    </location>
</feature>
<sequence length="74" mass="7861">MCLMLAIVLLIVFYDVAYATQDMADDIKSGVKGMAVLFRNHLLALLFTLACGIAGVLSALGVLVNMGPQDLGFL</sequence>
<evidence type="ECO:0000256" key="1">
    <source>
        <dbReference type="SAM" id="Phobius"/>
    </source>
</evidence>
<keyword evidence="2" id="KW-0732">Signal</keyword>
<dbReference type="AlphaFoldDB" id="A0A319ENP9"/>
<evidence type="ECO:0000256" key="2">
    <source>
        <dbReference type="SAM" id="SignalP"/>
    </source>
</evidence>
<reference evidence="3 4" key="1">
    <citation type="submission" date="2018-02" db="EMBL/GenBank/DDBJ databases">
        <title>The genomes of Aspergillus section Nigri reveals drivers in fungal speciation.</title>
        <authorList>
            <consortium name="DOE Joint Genome Institute"/>
            <person name="Vesth T.C."/>
            <person name="Nybo J."/>
            <person name="Theobald S."/>
            <person name="Brandl J."/>
            <person name="Frisvad J.C."/>
            <person name="Nielsen K.F."/>
            <person name="Lyhne E.K."/>
            <person name="Kogle M.E."/>
            <person name="Kuo A."/>
            <person name="Riley R."/>
            <person name="Clum A."/>
            <person name="Nolan M."/>
            <person name="Lipzen A."/>
            <person name="Salamov A."/>
            <person name="Henrissat B."/>
            <person name="Wiebenga A."/>
            <person name="De vries R.P."/>
            <person name="Grigoriev I.V."/>
            <person name="Mortensen U.H."/>
            <person name="Andersen M.R."/>
            <person name="Baker S.E."/>
        </authorList>
    </citation>
    <scope>NUCLEOTIDE SEQUENCE [LARGE SCALE GENOMIC DNA]</scope>
    <source>
        <strain evidence="3 4">CBS 121057</strain>
    </source>
</reference>
<feature type="transmembrane region" description="Helical" evidence="1">
    <location>
        <begin position="43"/>
        <end position="64"/>
    </location>
</feature>
<proteinExistence type="predicted"/>
<dbReference type="Proteomes" id="UP000248423">
    <property type="component" value="Unassembled WGS sequence"/>
</dbReference>
<dbReference type="OrthoDB" id="18170at2759"/>
<evidence type="ECO:0000313" key="3">
    <source>
        <dbReference type="EMBL" id="PYI11967.1"/>
    </source>
</evidence>
<feature type="signal peptide" evidence="2">
    <location>
        <begin position="1"/>
        <end position="19"/>
    </location>
</feature>
<keyword evidence="4" id="KW-1185">Reference proteome</keyword>
<keyword evidence="1" id="KW-0472">Membrane</keyword>
<keyword evidence="1" id="KW-1133">Transmembrane helix</keyword>
<accession>A0A319ENP9</accession>
<evidence type="ECO:0000313" key="4">
    <source>
        <dbReference type="Proteomes" id="UP000248423"/>
    </source>
</evidence>
<dbReference type="EMBL" id="KZ826316">
    <property type="protein sequence ID" value="PYI11967.1"/>
    <property type="molecule type" value="Genomic_DNA"/>
</dbReference>
<gene>
    <name evidence="3" type="ORF">BO78DRAFT_63605</name>
</gene>
<dbReference type="STRING" id="1448318.A0A319ENP9"/>
<organism evidence="3 4">
    <name type="scientific">Aspergillus sclerotiicarbonarius (strain CBS 121057 / IBT 28362)</name>
    <dbReference type="NCBI Taxonomy" id="1448318"/>
    <lineage>
        <taxon>Eukaryota</taxon>
        <taxon>Fungi</taxon>
        <taxon>Dikarya</taxon>
        <taxon>Ascomycota</taxon>
        <taxon>Pezizomycotina</taxon>
        <taxon>Eurotiomycetes</taxon>
        <taxon>Eurotiomycetidae</taxon>
        <taxon>Eurotiales</taxon>
        <taxon>Aspergillaceae</taxon>
        <taxon>Aspergillus</taxon>
        <taxon>Aspergillus subgen. Circumdati</taxon>
    </lineage>
</organism>
<name>A0A319ENP9_ASPSB</name>
<dbReference type="Gene3D" id="1.20.120.1780">
    <property type="entry name" value="UbiA prenyltransferase"/>
    <property type="match status" value="1"/>
</dbReference>
<protein>
    <submittedName>
        <fullName evidence="3">Uncharacterized protein</fullName>
    </submittedName>
</protein>
<dbReference type="VEuPathDB" id="FungiDB:BO78DRAFT_63605"/>